<dbReference type="SUPFAM" id="SSF54909">
    <property type="entry name" value="Dimeric alpha+beta barrel"/>
    <property type="match status" value="1"/>
</dbReference>
<dbReference type="Proteomes" id="UP000474957">
    <property type="component" value="Unassembled WGS sequence"/>
</dbReference>
<sequence>MSGSSPPHRSAIPEVRSNRPRASPLPGRRSSHPHLPKSRQATSPHPIEHCSFRAILHLDVKLSELDKGFGMPFCDISIVPVPTEKKSAYQKFSERMAVIYREFGASRVTGFWQDEDASDGANFHAGNALATYDTGSLPNFRKLAGAASDETIVLTITEWPSRKARDRGVKAAVSDPRIQATVDEEPIFDGKKLIAGGFTVELDVN</sequence>
<comment type="caution">
    <text evidence="2">The sequence shown here is derived from an EMBL/GenBank/DDBJ whole genome shotgun (WGS) entry which is preliminary data.</text>
</comment>
<dbReference type="EMBL" id="WIND01000019">
    <property type="protein sequence ID" value="MSU91430.1"/>
    <property type="molecule type" value="Genomic_DNA"/>
</dbReference>
<evidence type="ECO:0000313" key="2">
    <source>
        <dbReference type="EMBL" id="MSU91430.1"/>
    </source>
</evidence>
<accession>A0A6L5Z5S2</accession>
<gene>
    <name evidence="2" type="ORF">GE300_17760</name>
</gene>
<name>A0A6L5Z5S2_9RHOB</name>
<organism evidence="2 3">
    <name type="scientific">Halovulum marinum</name>
    <dbReference type="NCBI Taxonomy" id="2662447"/>
    <lineage>
        <taxon>Bacteria</taxon>
        <taxon>Pseudomonadati</taxon>
        <taxon>Pseudomonadota</taxon>
        <taxon>Alphaproteobacteria</taxon>
        <taxon>Rhodobacterales</taxon>
        <taxon>Paracoccaceae</taxon>
        <taxon>Halovulum</taxon>
    </lineage>
</organism>
<dbReference type="InterPro" id="IPR009874">
    <property type="entry name" value="DUF1428"/>
</dbReference>
<reference evidence="2 3" key="1">
    <citation type="submission" date="2019-10" db="EMBL/GenBank/DDBJ databases">
        <title>Cognatihalovulum marinum gen. nov. sp. nov., a new member of the family Rhodobacteraceae isolated from deep seawater of the Northwest Indian Ocean.</title>
        <authorList>
            <person name="Ruan C."/>
            <person name="Wang J."/>
            <person name="Zheng X."/>
            <person name="Song L."/>
            <person name="Zhu Y."/>
            <person name="Huang Y."/>
            <person name="Lu Z."/>
            <person name="Du W."/>
            <person name="Huang L."/>
            <person name="Dai X."/>
        </authorList>
    </citation>
    <scope>NUCLEOTIDE SEQUENCE [LARGE SCALE GENOMIC DNA]</scope>
    <source>
        <strain evidence="2 3">2CG4</strain>
    </source>
</reference>
<feature type="region of interest" description="Disordered" evidence="1">
    <location>
        <begin position="1"/>
        <end position="46"/>
    </location>
</feature>
<dbReference type="Gene3D" id="3.30.70.100">
    <property type="match status" value="1"/>
</dbReference>
<dbReference type="InterPro" id="IPR011008">
    <property type="entry name" value="Dimeric_a/b-barrel"/>
</dbReference>
<proteinExistence type="predicted"/>
<protein>
    <submittedName>
        <fullName evidence="2">DUF1428 family protein</fullName>
    </submittedName>
</protein>
<keyword evidence="3" id="KW-1185">Reference proteome</keyword>
<evidence type="ECO:0000313" key="3">
    <source>
        <dbReference type="Proteomes" id="UP000474957"/>
    </source>
</evidence>
<evidence type="ECO:0000256" key="1">
    <source>
        <dbReference type="SAM" id="MobiDB-lite"/>
    </source>
</evidence>
<dbReference type="Pfam" id="PF07237">
    <property type="entry name" value="DUF1428"/>
    <property type="match status" value="1"/>
</dbReference>
<dbReference type="AlphaFoldDB" id="A0A6L5Z5S2"/>